<dbReference type="EMBL" id="FNIN01000005">
    <property type="protein sequence ID" value="SDN70213.1"/>
    <property type="molecule type" value="Genomic_DNA"/>
</dbReference>
<dbReference type="STRING" id="206665.SAMN04488516_10543"/>
<keyword evidence="1" id="KW-1133">Transmembrane helix</keyword>
<protein>
    <submittedName>
        <fullName evidence="2">Uncharacterized protein</fullName>
    </submittedName>
</protein>
<keyword evidence="3" id="KW-1185">Reference proteome</keyword>
<keyword evidence="1" id="KW-0472">Membrane</keyword>
<gene>
    <name evidence="2" type="ORF">SAMN04488516_10543</name>
</gene>
<proteinExistence type="predicted"/>
<evidence type="ECO:0000313" key="3">
    <source>
        <dbReference type="Proteomes" id="UP000199602"/>
    </source>
</evidence>
<dbReference type="Proteomes" id="UP000199602">
    <property type="component" value="Unassembled WGS sequence"/>
</dbReference>
<keyword evidence="1" id="KW-0812">Transmembrane</keyword>
<name>A0A1H0DJC5_9BACT</name>
<dbReference type="AlphaFoldDB" id="A0A1H0DJC5"/>
<dbReference type="RefSeq" id="WP_159427695.1">
    <property type="nucleotide sequence ID" value="NZ_FNIN01000005.1"/>
</dbReference>
<evidence type="ECO:0000313" key="2">
    <source>
        <dbReference type="EMBL" id="SDN70213.1"/>
    </source>
</evidence>
<dbReference type="OrthoDB" id="5420014at2"/>
<organism evidence="2 3">
    <name type="scientific">Desulfonauticus submarinus</name>
    <dbReference type="NCBI Taxonomy" id="206665"/>
    <lineage>
        <taxon>Bacteria</taxon>
        <taxon>Pseudomonadati</taxon>
        <taxon>Thermodesulfobacteriota</taxon>
        <taxon>Desulfovibrionia</taxon>
        <taxon>Desulfovibrionales</taxon>
        <taxon>Desulfonauticaceae</taxon>
        <taxon>Desulfonauticus</taxon>
    </lineage>
</organism>
<evidence type="ECO:0000256" key="1">
    <source>
        <dbReference type="SAM" id="Phobius"/>
    </source>
</evidence>
<reference evidence="2 3" key="1">
    <citation type="submission" date="2016-10" db="EMBL/GenBank/DDBJ databases">
        <authorList>
            <person name="de Groot N.N."/>
        </authorList>
    </citation>
    <scope>NUCLEOTIDE SEQUENCE [LARGE SCALE GENOMIC DNA]</scope>
    <source>
        <strain evidence="2 3">DSM 15269</strain>
    </source>
</reference>
<feature type="transmembrane region" description="Helical" evidence="1">
    <location>
        <begin position="12"/>
        <end position="32"/>
    </location>
</feature>
<accession>A0A1H0DJC5</accession>
<sequence length="657" mass="74940">MMKNTKEQGSILLFITAVMAIAILMAAGMYVLSTTSLLGQPSSFLGEKAGYLAESGYRFLASEFLNATTLEEKLNRLENLNETSFYLKKDGSFTLYIYPYFYRIQRIQGRRLFLTVPGTLPQNLNLPSRGTIKIKNSFYTYRNPRKLNEHTIRIRTNRKVEENIGDIVCMVFYPSFPQTIRDGSTLTIAGDSRELSCFPDRNGLIEINGKNYFYHFKKQGSVLLTNIRSEDKKPFIIHITPFTPIILKPTLKIESKGTIGSPLKISKKISYFIPITNLNLSEEGSTQTIPLSDEPGGQDTFQDLSNWNTIGGSQYVDVTTSIGTSHGQTDKVVSFIDPNPWPWRKNRYFLLFKPNSEIENYWKEHEKLLTYTAQVKIGWGHHLNYAATGICFRWHKAAYDYEGYGASFIIYNRRSNFSDGIPMGLKPPNQAKKLLIVLWKRENGNFQWIAYKDIHADAKMIGSSWVSSGILEDLSSLFVRVEEKRINGQKVNDIKIFYGDASLDPSEPHIGDKLYNNTNRLAYNPTFSKISKGKILWPLWDLSKWEQDKDFFTLVDNVPVSINPQPTPSQSYWVINPYSGASLLSDGITIRVSDFISPEGDSFYPQNEFERPEIALHCFGYLPGYWFQEFVSFFDFAIALGADSETNIQNIAFGTVY</sequence>